<dbReference type="EMBL" id="JAEHJZ010000052">
    <property type="protein sequence ID" value="MBJ7882704.1"/>
    <property type="molecule type" value="Genomic_DNA"/>
</dbReference>
<keyword evidence="3" id="KW-0460">Magnesium</keyword>
<dbReference type="PANTHER" id="PTHR46470">
    <property type="entry name" value="N-ACYLNEURAMINATE-9-PHOSPHATASE"/>
    <property type="match status" value="1"/>
</dbReference>
<evidence type="ECO:0000256" key="4">
    <source>
        <dbReference type="SAM" id="Phobius"/>
    </source>
</evidence>
<dbReference type="Proteomes" id="UP000662373">
    <property type="component" value="Unassembled WGS sequence"/>
</dbReference>
<organism evidence="5 6">
    <name type="scientific">Gelidibacter salicanalis</name>
    <dbReference type="NCBI Taxonomy" id="291193"/>
    <lineage>
        <taxon>Bacteria</taxon>
        <taxon>Pseudomonadati</taxon>
        <taxon>Bacteroidota</taxon>
        <taxon>Flavobacteriia</taxon>
        <taxon>Flavobacteriales</taxon>
        <taxon>Flavobacteriaceae</taxon>
        <taxon>Gelidibacter</taxon>
    </lineage>
</organism>
<proteinExistence type="predicted"/>
<sequence>MIQLKKKLQEKKVEVLFTDYYDTLVHRRVHPNQVLRICSKILIKELGLIASIDDLYFTLKDAVNHLVEKLKIDRNELAYKKLIDEVFTRLNNANIVDDSQKHVFATLFEKAQLKAEQSVQYLNKNTVQIIQDFKNEGGKVYLVSDFYGPSSLFNALLKHHNIDHLFDAIYISSDVGKSKHKGSIYQFILSDLAVEPHKVLMIGDNLRSDSIHAEKAGLHSFLMPHKNHLRKNKMNSFGSDGNQLRNCVSDIYDYCNQKDNLPYTEYVIYYHFFVERLYKICKVQGIDSLFFLSREGLFLKRLFDSYQTFHQIDSDKNIRTHYIKVSRQAALQISLKSIDDEEFSYLRKKYDSMSLNEFFKFLNLKETDKKSIYDTLDVEYDTLELDLFESKQFKKLKKNAHFLKIYEAHCKSNRAVFKEYIQSFGEDIEGDGINVVDIGWGGTMQEAIYKFFDEKVKVTGFYLGINTIYSPNNNTKRHGLNFSILPYVDYDSNILRANAQQYEQFASASHGTCIEYSKVDGGYTVEFHDENEKYLYDNYLKEHQDKMFEVHQKLLKNLEMICYSQEMVSTELNNVALKSGILQNIRKIKFLKILNAGYYQNLSNKKTGIDYEIPKNLLNPKEFIKFLMKPEEYFRYIVKLKQKLYNSNRVLYYIFPGYLVLGYYRLNRFLRFRALRNVSLLKYNYFR</sequence>
<dbReference type="PANTHER" id="PTHR46470:SF2">
    <property type="entry name" value="GLYCERALDEHYDE 3-PHOSPHATE PHOSPHATASE"/>
    <property type="match status" value="1"/>
</dbReference>
<evidence type="ECO:0000313" key="5">
    <source>
        <dbReference type="EMBL" id="MBJ7882704.1"/>
    </source>
</evidence>
<comment type="caution">
    <text evidence="5">The sequence shown here is derived from an EMBL/GenBank/DDBJ whole genome shotgun (WGS) entry which is preliminary data.</text>
</comment>
<keyword evidence="4" id="KW-0812">Transmembrane</keyword>
<dbReference type="Gene3D" id="3.40.50.1000">
    <property type="entry name" value="HAD superfamily/HAD-like"/>
    <property type="match status" value="1"/>
</dbReference>
<dbReference type="SUPFAM" id="SSF56784">
    <property type="entry name" value="HAD-like"/>
    <property type="match status" value="1"/>
</dbReference>
<protein>
    <submittedName>
        <fullName evidence="5">HAD family hydrolase</fullName>
    </submittedName>
</protein>
<gene>
    <name evidence="5" type="ORF">JEM65_18880</name>
</gene>
<keyword evidence="2 5" id="KW-0378">Hydrolase</keyword>
<evidence type="ECO:0000313" key="6">
    <source>
        <dbReference type="Proteomes" id="UP000662373"/>
    </source>
</evidence>
<dbReference type="Pfam" id="PF00702">
    <property type="entry name" value="Hydrolase"/>
    <property type="match status" value="1"/>
</dbReference>
<evidence type="ECO:0000256" key="1">
    <source>
        <dbReference type="ARBA" id="ARBA00022723"/>
    </source>
</evidence>
<keyword evidence="4" id="KW-0472">Membrane</keyword>
<reference evidence="5 6" key="1">
    <citation type="submission" date="2020-09" db="EMBL/GenBank/DDBJ databases">
        <title>Draft genome of Gelidibacter salicanalis PAMC21136.</title>
        <authorList>
            <person name="Park H."/>
        </authorList>
    </citation>
    <scope>NUCLEOTIDE SEQUENCE [LARGE SCALE GENOMIC DNA]</scope>
    <source>
        <strain evidence="5 6">PAMC21136</strain>
    </source>
</reference>
<evidence type="ECO:0000256" key="3">
    <source>
        <dbReference type="ARBA" id="ARBA00022842"/>
    </source>
</evidence>
<feature type="transmembrane region" description="Helical" evidence="4">
    <location>
        <begin position="650"/>
        <end position="666"/>
    </location>
</feature>
<dbReference type="InterPro" id="IPR023214">
    <property type="entry name" value="HAD_sf"/>
</dbReference>
<keyword evidence="6" id="KW-1185">Reference proteome</keyword>
<dbReference type="RefSeq" id="WP_199602970.1">
    <property type="nucleotide sequence ID" value="NZ_JAEHJZ010000052.1"/>
</dbReference>
<evidence type="ECO:0000256" key="2">
    <source>
        <dbReference type="ARBA" id="ARBA00022801"/>
    </source>
</evidence>
<dbReference type="InterPro" id="IPR036412">
    <property type="entry name" value="HAD-like_sf"/>
</dbReference>
<keyword evidence="1" id="KW-0479">Metal-binding</keyword>
<keyword evidence="4" id="KW-1133">Transmembrane helix</keyword>
<dbReference type="InterPro" id="IPR051400">
    <property type="entry name" value="HAD-like_hydrolase"/>
</dbReference>
<dbReference type="Gene3D" id="1.10.150.520">
    <property type="match status" value="1"/>
</dbReference>
<name>A0A934NK55_9FLAO</name>
<dbReference type="AlphaFoldDB" id="A0A934NK55"/>
<dbReference type="GO" id="GO:0016791">
    <property type="term" value="F:phosphatase activity"/>
    <property type="evidence" value="ECO:0007669"/>
    <property type="project" value="TreeGrafter"/>
</dbReference>
<dbReference type="GO" id="GO:0046872">
    <property type="term" value="F:metal ion binding"/>
    <property type="evidence" value="ECO:0007669"/>
    <property type="project" value="UniProtKB-KW"/>
</dbReference>
<accession>A0A934NK55</accession>